<evidence type="ECO:0000313" key="2">
    <source>
        <dbReference type="Proteomes" id="UP000178703"/>
    </source>
</evidence>
<sequence length="109" mass="12857">MYHRIITNANDGHKCDSISEAIIDNWLSKNKIPHERNKSYPNSKHLADWILPEKNIFVEYFGLARDSKRYDETIKLKRNICRKSGIKLIEIYPENVYPVLSLDKILKRA</sequence>
<gene>
    <name evidence="1" type="ORF">A3D46_03180</name>
</gene>
<proteinExistence type="predicted"/>
<organism evidence="1 2">
    <name type="scientific">Candidatus Nealsonbacteria bacterium RIFCSPHIGHO2_02_FULL_43_13</name>
    <dbReference type="NCBI Taxonomy" id="1801668"/>
    <lineage>
        <taxon>Bacteria</taxon>
        <taxon>Candidatus Nealsoniibacteriota</taxon>
    </lineage>
</organism>
<comment type="caution">
    <text evidence="1">The sequence shown here is derived from an EMBL/GenBank/DDBJ whole genome shotgun (WGS) entry which is preliminary data.</text>
</comment>
<dbReference type="STRING" id="1801668.A3D46_03180"/>
<dbReference type="Proteomes" id="UP000178703">
    <property type="component" value="Unassembled WGS sequence"/>
</dbReference>
<accession>A0A1G2E7S1</accession>
<dbReference type="AlphaFoldDB" id="A0A1G2E7S1"/>
<evidence type="ECO:0008006" key="3">
    <source>
        <dbReference type="Google" id="ProtNLM"/>
    </source>
</evidence>
<name>A0A1G2E7S1_9BACT</name>
<reference evidence="1 2" key="1">
    <citation type="journal article" date="2016" name="Nat. Commun.">
        <title>Thousands of microbial genomes shed light on interconnected biogeochemical processes in an aquifer system.</title>
        <authorList>
            <person name="Anantharaman K."/>
            <person name="Brown C.T."/>
            <person name="Hug L.A."/>
            <person name="Sharon I."/>
            <person name="Castelle C.J."/>
            <person name="Probst A.J."/>
            <person name="Thomas B.C."/>
            <person name="Singh A."/>
            <person name="Wilkins M.J."/>
            <person name="Karaoz U."/>
            <person name="Brodie E.L."/>
            <person name="Williams K.H."/>
            <person name="Hubbard S.S."/>
            <person name="Banfield J.F."/>
        </authorList>
    </citation>
    <scope>NUCLEOTIDE SEQUENCE [LARGE SCALE GENOMIC DNA]</scope>
</reference>
<dbReference type="EMBL" id="MHMD01000013">
    <property type="protein sequence ID" value="OGZ21886.1"/>
    <property type="molecule type" value="Genomic_DNA"/>
</dbReference>
<evidence type="ECO:0000313" key="1">
    <source>
        <dbReference type="EMBL" id="OGZ21886.1"/>
    </source>
</evidence>
<dbReference type="Gene3D" id="3.40.960.10">
    <property type="entry name" value="VSR Endonuclease"/>
    <property type="match status" value="1"/>
</dbReference>
<protein>
    <recommendedName>
        <fullName evidence="3">DUF559 domain-containing protein</fullName>
    </recommendedName>
</protein>